<protein>
    <submittedName>
        <fullName evidence="10">Sugar ABC transporter permease</fullName>
    </submittedName>
</protein>
<evidence type="ECO:0000256" key="6">
    <source>
        <dbReference type="ARBA" id="ARBA00023136"/>
    </source>
</evidence>
<dbReference type="SUPFAM" id="SSF161098">
    <property type="entry name" value="MetI-like"/>
    <property type="match status" value="1"/>
</dbReference>
<dbReference type="Gene3D" id="1.10.3720.10">
    <property type="entry name" value="MetI-like"/>
    <property type="match status" value="1"/>
</dbReference>
<comment type="subcellular location">
    <subcellularLocation>
        <location evidence="1 7">Cell membrane</location>
        <topology evidence="1 7">Multi-pass membrane protein</topology>
    </subcellularLocation>
</comment>
<feature type="compositionally biased region" description="Polar residues" evidence="8">
    <location>
        <begin position="1"/>
        <end position="24"/>
    </location>
</feature>
<feature type="transmembrane region" description="Helical" evidence="7">
    <location>
        <begin position="210"/>
        <end position="231"/>
    </location>
</feature>
<dbReference type="EMBL" id="BLLB01000002">
    <property type="protein sequence ID" value="GFH05007.1"/>
    <property type="molecule type" value="Genomic_DNA"/>
</dbReference>
<keyword evidence="4 7" id="KW-0812">Transmembrane</keyword>
<accession>A0A7I9ZW69</accession>
<gene>
    <name evidence="10" type="ORF">MHIP_54900</name>
</gene>
<dbReference type="InterPro" id="IPR035906">
    <property type="entry name" value="MetI-like_sf"/>
</dbReference>
<dbReference type="Pfam" id="PF00528">
    <property type="entry name" value="BPD_transp_1"/>
    <property type="match status" value="1"/>
</dbReference>
<evidence type="ECO:0000256" key="4">
    <source>
        <dbReference type="ARBA" id="ARBA00022692"/>
    </source>
</evidence>
<keyword evidence="5 7" id="KW-1133">Transmembrane helix</keyword>
<comment type="similarity">
    <text evidence="7">Belongs to the binding-protein-dependent transport system permease family.</text>
</comment>
<feature type="domain" description="ABC transmembrane type-1" evidence="9">
    <location>
        <begin position="94"/>
        <end position="284"/>
    </location>
</feature>
<keyword evidence="2 7" id="KW-0813">Transport</keyword>
<name>A0A7I9ZW69_9MYCO</name>
<dbReference type="PROSITE" id="PS50928">
    <property type="entry name" value="ABC_TM1"/>
    <property type="match status" value="1"/>
</dbReference>
<keyword evidence="6 7" id="KW-0472">Membrane</keyword>
<feature type="transmembrane region" description="Helical" evidence="7">
    <location>
        <begin position="162"/>
        <end position="181"/>
    </location>
</feature>
<dbReference type="RefSeq" id="WP_205390478.1">
    <property type="nucleotide sequence ID" value="NZ_BLLB01000002.1"/>
</dbReference>
<dbReference type="PANTHER" id="PTHR32243">
    <property type="entry name" value="MALTOSE TRANSPORT SYSTEM PERMEASE-RELATED"/>
    <property type="match status" value="1"/>
</dbReference>
<dbReference type="InterPro" id="IPR050901">
    <property type="entry name" value="BP-dep_ABC_trans_perm"/>
</dbReference>
<dbReference type="AlphaFoldDB" id="A0A7I9ZW69"/>
<dbReference type="PANTHER" id="PTHR32243:SF52">
    <property type="entry name" value="ABC TRANSPORTER PERMEASE PROTEIN"/>
    <property type="match status" value="1"/>
</dbReference>
<dbReference type="CDD" id="cd06261">
    <property type="entry name" value="TM_PBP2"/>
    <property type="match status" value="1"/>
</dbReference>
<comment type="caution">
    <text evidence="10">The sequence shown here is derived from an EMBL/GenBank/DDBJ whole genome shotgun (WGS) entry which is preliminary data.</text>
</comment>
<dbReference type="GO" id="GO:0005886">
    <property type="term" value="C:plasma membrane"/>
    <property type="evidence" value="ECO:0007669"/>
    <property type="project" value="UniProtKB-SubCell"/>
</dbReference>
<keyword evidence="3" id="KW-1003">Cell membrane</keyword>
<keyword evidence="11" id="KW-1185">Reference proteome</keyword>
<dbReference type="InterPro" id="IPR000515">
    <property type="entry name" value="MetI-like"/>
</dbReference>
<evidence type="ECO:0000313" key="10">
    <source>
        <dbReference type="EMBL" id="GFH05007.1"/>
    </source>
</evidence>
<reference evidence="10 11" key="1">
    <citation type="journal article" date="2019" name="Emerg. Microbes Infect.">
        <title>Comprehensive subspecies identification of 175 nontuberculous mycobacteria species based on 7547 genomic profiles.</title>
        <authorList>
            <person name="Matsumoto Y."/>
            <person name="Kinjo T."/>
            <person name="Motooka D."/>
            <person name="Nabeya D."/>
            <person name="Jung N."/>
            <person name="Uechi K."/>
            <person name="Horii T."/>
            <person name="Iida T."/>
            <person name="Fujita J."/>
            <person name="Nakamura S."/>
        </authorList>
    </citation>
    <scope>NUCLEOTIDE SEQUENCE [LARGE SCALE GENOMIC DNA]</scope>
    <source>
        <strain evidence="10 11">JCM 30996</strain>
    </source>
</reference>
<feature type="region of interest" description="Disordered" evidence="8">
    <location>
        <begin position="1"/>
        <end position="25"/>
    </location>
</feature>
<feature type="transmembrane region" description="Helical" evidence="7">
    <location>
        <begin position="98"/>
        <end position="119"/>
    </location>
</feature>
<evidence type="ECO:0000256" key="3">
    <source>
        <dbReference type="ARBA" id="ARBA00022475"/>
    </source>
</evidence>
<dbReference type="GO" id="GO:0055085">
    <property type="term" value="P:transmembrane transport"/>
    <property type="evidence" value="ECO:0007669"/>
    <property type="project" value="InterPro"/>
</dbReference>
<organism evidence="10 11">
    <name type="scientific">Mycolicibacterium hippocampi</name>
    <dbReference type="NCBI Taxonomy" id="659824"/>
    <lineage>
        <taxon>Bacteria</taxon>
        <taxon>Bacillati</taxon>
        <taxon>Actinomycetota</taxon>
        <taxon>Actinomycetes</taxon>
        <taxon>Mycobacteriales</taxon>
        <taxon>Mycobacteriaceae</taxon>
        <taxon>Mycolicibacterium</taxon>
    </lineage>
</organism>
<evidence type="ECO:0000256" key="5">
    <source>
        <dbReference type="ARBA" id="ARBA00022989"/>
    </source>
</evidence>
<sequence>MTTPRTRGAQDSSLENDTPTTVLSRASKKKSRKVDPWGVVAWLVGLGFFFPVLWMVLTAFKQEGDAATNPPTILFTPTLDQFKEVFAQGIGPTVLNSVLATGISTLLVLLLGVPAAFALSLRPVRKTQDALFFFMSTKMLPIVAVILPLYVIVSNIGLLDNIWALVILYTAMNLPIAVWMMRSFFLEVPAELIEAASLDGASLWRSVREVILPLVSPGIAATALICVIFSWNEFFFAVNLTAVNAQTMPVYLVGFIAGEGQYWAVLSAAATMAALPVILCGWFAQNKLVRGLSFGAIK</sequence>
<feature type="transmembrane region" description="Helical" evidence="7">
    <location>
        <begin position="131"/>
        <end position="156"/>
    </location>
</feature>
<evidence type="ECO:0000313" key="11">
    <source>
        <dbReference type="Proteomes" id="UP000465304"/>
    </source>
</evidence>
<feature type="transmembrane region" description="Helical" evidence="7">
    <location>
        <begin position="37"/>
        <end position="57"/>
    </location>
</feature>
<evidence type="ECO:0000259" key="9">
    <source>
        <dbReference type="PROSITE" id="PS50928"/>
    </source>
</evidence>
<proteinExistence type="inferred from homology"/>
<dbReference type="Proteomes" id="UP000465304">
    <property type="component" value="Unassembled WGS sequence"/>
</dbReference>
<evidence type="ECO:0000256" key="1">
    <source>
        <dbReference type="ARBA" id="ARBA00004651"/>
    </source>
</evidence>
<evidence type="ECO:0000256" key="7">
    <source>
        <dbReference type="RuleBase" id="RU363032"/>
    </source>
</evidence>
<feature type="transmembrane region" description="Helical" evidence="7">
    <location>
        <begin position="262"/>
        <end position="284"/>
    </location>
</feature>
<evidence type="ECO:0000256" key="2">
    <source>
        <dbReference type="ARBA" id="ARBA00022448"/>
    </source>
</evidence>
<evidence type="ECO:0000256" key="8">
    <source>
        <dbReference type="SAM" id="MobiDB-lite"/>
    </source>
</evidence>